<dbReference type="AlphaFoldDB" id="A0ABC8TUH6"/>
<organism evidence="1 2">
    <name type="scientific">Ilex paraguariensis</name>
    <name type="common">yerba mate</name>
    <dbReference type="NCBI Taxonomy" id="185542"/>
    <lineage>
        <taxon>Eukaryota</taxon>
        <taxon>Viridiplantae</taxon>
        <taxon>Streptophyta</taxon>
        <taxon>Embryophyta</taxon>
        <taxon>Tracheophyta</taxon>
        <taxon>Spermatophyta</taxon>
        <taxon>Magnoliopsida</taxon>
        <taxon>eudicotyledons</taxon>
        <taxon>Gunneridae</taxon>
        <taxon>Pentapetalae</taxon>
        <taxon>asterids</taxon>
        <taxon>campanulids</taxon>
        <taxon>Aquifoliales</taxon>
        <taxon>Aquifoliaceae</taxon>
        <taxon>Ilex</taxon>
    </lineage>
</organism>
<gene>
    <name evidence="1" type="ORF">ILEXP_LOCUS41300</name>
</gene>
<dbReference type="EMBL" id="CAUOFW020005835">
    <property type="protein sequence ID" value="CAK9171702.1"/>
    <property type="molecule type" value="Genomic_DNA"/>
</dbReference>
<accession>A0ABC8TUH6</accession>
<name>A0ABC8TUH6_9AQUA</name>
<reference evidence="1 2" key="1">
    <citation type="submission" date="2024-02" db="EMBL/GenBank/DDBJ databases">
        <authorList>
            <person name="Vignale AGUSTIN F."/>
            <person name="Sosa J E."/>
            <person name="Modenutti C."/>
        </authorList>
    </citation>
    <scope>NUCLEOTIDE SEQUENCE [LARGE SCALE GENOMIC DNA]</scope>
</reference>
<comment type="caution">
    <text evidence="1">The sequence shown here is derived from an EMBL/GenBank/DDBJ whole genome shotgun (WGS) entry which is preliminary data.</text>
</comment>
<protein>
    <submittedName>
        <fullName evidence="1">Uncharacterized protein</fullName>
    </submittedName>
</protein>
<keyword evidence="2" id="KW-1185">Reference proteome</keyword>
<sequence length="74" mass="7816">MMHGERWAGGCEVGCVDKCRPGIPGNDRGWSSIKEGYAGATRLGLAGTHFDKCIIGEATETSMSEAKGLLEIMA</sequence>
<dbReference type="Proteomes" id="UP001642360">
    <property type="component" value="Unassembled WGS sequence"/>
</dbReference>
<proteinExistence type="predicted"/>
<evidence type="ECO:0000313" key="1">
    <source>
        <dbReference type="EMBL" id="CAK9171702.1"/>
    </source>
</evidence>
<evidence type="ECO:0000313" key="2">
    <source>
        <dbReference type="Proteomes" id="UP001642360"/>
    </source>
</evidence>